<dbReference type="OrthoDB" id="979861at2"/>
<keyword evidence="1" id="KW-0812">Transmembrane</keyword>
<gene>
    <name evidence="2" type="ORF">NH26_01185</name>
</gene>
<dbReference type="Proteomes" id="UP000179797">
    <property type="component" value="Unassembled WGS sequence"/>
</dbReference>
<dbReference type="EMBL" id="JRYR02000001">
    <property type="protein sequence ID" value="OHX65060.1"/>
    <property type="molecule type" value="Genomic_DNA"/>
</dbReference>
<proteinExistence type="predicted"/>
<keyword evidence="1" id="KW-0472">Membrane</keyword>
<evidence type="ECO:0008006" key="4">
    <source>
        <dbReference type="Google" id="ProtNLM"/>
    </source>
</evidence>
<evidence type="ECO:0000256" key="1">
    <source>
        <dbReference type="SAM" id="Phobius"/>
    </source>
</evidence>
<sequence length="125" mass="14563">MKKALYIGIAVVVFIIFIWVFPKVNRRTITATVTKTERSFGNIDDNKSKDRIGKYLIYTLDSNGKSHVFENIDTWVWFKLNSSDIYAKIQQDKTYDFSVVGFRFPIFSMYPNIISVEEVNSDKTN</sequence>
<keyword evidence="1" id="KW-1133">Transmembrane helix</keyword>
<name>A0A1S1YVN5_FLAPC</name>
<comment type="caution">
    <text evidence="2">The sequence shown here is derived from an EMBL/GenBank/DDBJ whole genome shotgun (WGS) entry which is preliminary data.</text>
</comment>
<organism evidence="2 3">
    <name type="scientific">Flammeovirga pacifica</name>
    <dbReference type="NCBI Taxonomy" id="915059"/>
    <lineage>
        <taxon>Bacteria</taxon>
        <taxon>Pseudomonadati</taxon>
        <taxon>Bacteroidota</taxon>
        <taxon>Cytophagia</taxon>
        <taxon>Cytophagales</taxon>
        <taxon>Flammeovirgaceae</taxon>
        <taxon>Flammeovirga</taxon>
    </lineage>
</organism>
<accession>A0A1S1YVN5</accession>
<dbReference type="Pfam" id="PF07509">
    <property type="entry name" value="DUF1523"/>
    <property type="match status" value="1"/>
</dbReference>
<protein>
    <recommendedName>
        <fullName evidence="4">DUF1523 domain-containing protein</fullName>
    </recommendedName>
</protein>
<dbReference type="AlphaFoldDB" id="A0A1S1YVN5"/>
<reference evidence="2 3" key="1">
    <citation type="journal article" date="2012" name="Int. J. Syst. Evol. Microbiol.">
        <title>Flammeovirga pacifica sp. nov., isolated from deep-sea sediment.</title>
        <authorList>
            <person name="Xu H."/>
            <person name="Fu Y."/>
            <person name="Yang N."/>
            <person name="Ding Z."/>
            <person name="Lai Q."/>
            <person name="Zeng R."/>
        </authorList>
    </citation>
    <scope>NUCLEOTIDE SEQUENCE [LARGE SCALE GENOMIC DNA]</scope>
    <source>
        <strain evidence="3">DSM 24597 / LMG 26175 / WPAGA1</strain>
    </source>
</reference>
<dbReference type="STRING" id="915059.NH26_01185"/>
<dbReference type="RefSeq" id="WP_052432182.1">
    <property type="nucleotide sequence ID" value="NZ_JRYR02000001.1"/>
</dbReference>
<dbReference type="InterPro" id="IPR011088">
    <property type="entry name" value="Phage_phiNM3_A0EWY4"/>
</dbReference>
<keyword evidence="3" id="KW-1185">Reference proteome</keyword>
<evidence type="ECO:0000313" key="3">
    <source>
        <dbReference type="Proteomes" id="UP000179797"/>
    </source>
</evidence>
<feature type="transmembrane region" description="Helical" evidence="1">
    <location>
        <begin position="6"/>
        <end position="22"/>
    </location>
</feature>
<evidence type="ECO:0000313" key="2">
    <source>
        <dbReference type="EMBL" id="OHX65060.1"/>
    </source>
</evidence>